<evidence type="ECO:0000256" key="6">
    <source>
        <dbReference type="ARBA" id="ARBA00044122"/>
    </source>
</evidence>
<keyword evidence="11" id="KW-1185">Reference proteome</keyword>
<dbReference type="OrthoDB" id="269919at2759"/>
<evidence type="ECO:0000256" key="5">
    <source>
        <dbReference type="ARBA" id="ARBA00022917"/>
    </source>
</evidence>
<dbReference type="WBParaSite" id="SBAD_0000438601-mRNA-1">
    <property type="protein sequence ID" value="SBAD_0000438601-mRNA-1"/>
    <property type="gene ID" value="SBAD_0000438601"/>
</dbReference>
<evidence type="ECO:0000313" key="12">
    <source>
        <dbReference type="WBParaSite" id="SBAD_0000438601-mRNA-1"/>
    </source>
</evidence>
<protein>
    <recommendedName>
        <fullName evidence="6">Translation initiation factor eIF2B subunit beta</fullName>
    </recommendedName>
    <alternativeName>
        <fullName evidence="7">eIF2B GDP-GTP exchange factor subunit beta</fullName>
    </alternativeName>
</protein>
<comment type="subcellular location">
    <subcellularLocation>
        <location evidence="1">Cytoplasm</location>
        <location evidence="1">Cytosol</location>
    </subcellularLocation>
</comment>
<dbReference type="InterPro" id="IPR000649">
    <property type="entry name" value="IF-2B-related"/>
</dbReference>
<dbReference type="InterPro" id="IPR037171">
    <property type="entry name" value="NagB/RpiA_transferase-like"/>
</dbReference>
<gene>
    <name evidence="10" type="ORF">SBAD_LOCUS4204</name>
</gene>
<dbReference type="Gene3D" id="3.40.50.10470">
    <property type="entry name" value="Translation initiation factor eif-2b, domain 2"/>
    <property type="match status" value="1"/>
</dbReference>
<dbReference type="GO" id="GO:0005829">
    <property type="term" value="C:cytosol"/>
    <property type="evidence" value="ECO:0007669"/>
    <property type="project" value="UniProtKB-SubCell"/>
</dbReference>
<evidence type="ECO:0000313" key="11">
    <source>
        <dbReference type="Proteomes" id="UP000270296"/>
    </source>
</evidence>
<comment type="subunit">
    <text evidence="8">Component of the translation initiation factor 2B (eIF2B) complex which is a heterodecamer of two sets of five different subunits: alpha, beta, gamma, delta and epsilon. Subunits alpha, beta and delta comprise a regulatory subcomplex and subunits epsilon and gamma comprise a catalytic subcomplex. Within the complex, the hexameric regulatory complex resides at the center, with the two heterodimeric catalytic subcomplexes bound on opposite sides.</text>
</comment>
<keyword evidence="3" id="KW-0963">Cytoplasm</keyword>
<evidence type="ECO:0000256" key="1">
    <source>
        <dbReference type="ARBA" id="ARBA00004514"/>
    </source>
</evidence>
<dbReference type="AlphaFoldDB" id="A0A183IKQ8"/>
<keyword evidence="4" id="KW-0396">Initiation factor</keyword>
<comment type="similarity">
    <text evidence="2 9">Belongs to the eIF-2B alpha/beta/delta subunits family.</text>
</comment>
<dbReference type="PANTHER" id="PTHR45859:SF1">
    <property type="entry name" value="TRANSLATION INITIATION FACTOR EIF-2B SUBUNIT BETA"/>
    <property type="match status" value="1"/>
</dbReference>
<evidence type="ECO:0000256" key="7">
    <source>
        <dbReference type="ARBA" id="ARBA00044228"/>
    </source>
</evidence>
<accession>A0A183IKQ8</accession>
<sequence>MSANEFASKRLAFLHDLHSGKVTGGYKTALETVNYVRRTVATAKWNSAEDLMKLLQRECRYFTLCLPKCYVVTNMIKRILRLIRDEHLRLAGASEEIIRDPYDSLPRLWEEDTIQETATSVKHLRTSLIETVHEFVTEIETCSDNIAIQALDHINTNDTVMTIGFSTTVERFLLSAGKTRRFNVYIAECAPSYSGRNLMTILRTCPNIQAELIPDAKIFCCMSQTDKVIIGASEVLANGGIRAMCGTYTMCLCASHFCVPVIVCASFYKLTPVFVSGDDQEAFNELRSPAEVVSFSSDVVTKMDIRNPAYDCVSPDLITLLITNVSGNAPSYIYRLINELYHPADLLL</sequence>
<proteinExistence type="inferred from homology"/>
<dbReference type="EMBL" id="UZAM01008186">
    <property type="protein sequence ID" value="VDP03682.1"/>
    <property type="molecule type" value="Genomic_DNA"/>
</dbReference>
<evidence type="ECO:0000313" key="10">
    <source>
        <dbReference type="EMBL" id="VDP03682.1"/>
    </source>
</evidence>
<dbReference type="SUPFAM" id="SSF100950">
    <property type="entry name" value="NagB/RpiA/CoA transferase-like"/>
    <property type="match status" value="1"/>
</dbReference>
<dbReference type="PANTHER" id="PTHR45859">
    <property type="entry name" value="TRANSLATION INITIATION FACTOR EIF-2B SUBUNIT BETA"/>
    <property type="match status" value="1"/>
</dbReference>
<evidence type="ECO:0000256" key="8">
    <source>
        <dbReference type="ARBA" id="ARBA00046432"/>
    </source>
</evidence>
<dbReference type="GO" id="GO:0003743">
    <property type="term" value="F:translation initiation factor activity"/>
    <property type="evidence" value="ECO:0007669"/>
    <property type="project" value="UniProtKB-KW"/>
</dbReference>
<dbReference type="InterPro" id="IPR042529">
    <property type="entry name" value="IF_2B-like_C"/>
</dbReference>
<evidence type="ECO:0000256" key="9">
    <source>
        <dbReference type="RuleBase" id="RU003814"/>
    </source>
</evidence>
<dbReference type="Proteomes" id="UP000270296">
    <property type="component" value="Unassembled WGS sequence"/>
</dbReference>
<reference evidence="12" key="1">
    <citation type="submission" date="2016-06" db="UniProtKB">
        <authorList>
            <consortium name="WormBaseParasite"/>
        </authorList>
    </citation>
    <scope>IDENTIFICATION</scope>
</reference>
<evidence type="ECO:0000256" key="2">
    <source>
        <dbReference type="ARBA" id="ARBA00007251"/>
    </source>
</evidence>
<dbReference type="GO" id="GO:0005085">
    <property type="term" value="F:guanyl-nucleotide exchange factor activity"/>
    <property type="evidence" value="ECO:0007669"/>
    <property type="project" value="TreeGrafter"/>
</dbReference>
<keyword evidence="5" id="KW-0648">Protein biosynthesis</keyword>
<reference evidence="10 11" key="2">
    <citation type="submission" date="2018-11" db="EMBL/GenBank/DDBJ databases">
        <authorList>
            <consortium name="Pathogen Informatics"/>
        </authorList>
    </citation>
    <scope>NUCLEOTIDE SEQUENCE [LARGE SCALE GENOMIC DNA]</scope>
</reference>
<dbReference type="Pfam" id="PF01008">
    <property type="entry name" value="IF-2B"/>
    <property type="match status" value="1"/>
</dbReference>
<evidence type="ECO:0000256" key="4">
    <source>
        <dbReference type="ARBA" id="ARBA00022540"/>
    </source>
</evidence>
<name>A0A183IKQ8_9BILA</name>
<dbReference type="GO" id="GO:0005851">
    <property type="term" value="C:eukaryotic translation initiation factor 2B complex"/>
    <property type="evidence" value="ECO:0007669"/>
    <property type="project" value="TreeGrafter"/>
</dbReference>
<organism evidence="12">
    <name type="scientific">Soboliphyme baturini</name>
    <dbReference type="NCBI Taxonomy" id="241478"/>
    <lineage>
        <taxon>Eukaryota</taxon>
        <taxon>Metazoa</taxon>
        <taxon>Ecdysozoa</taxon>
        <taxon>Nematoda</taxon>
        <taxon>Enoplea</taxon>
        <taxon>Dorylaimia</taxon>
        <taxon>Dioctophymatida</taxon>
        <taxon>Dioctophymatoidea</taxon>
        <taxon>Soboliphymatidae</taxon>
        <taxon>Soboliphyme</taxon>
    </lineage>
</organism>
<dbReference type="InterPro" id="IPR051855">
    <property type="entry name" value="eIF2B_beta_subunit"/>
</dbReference>
<evidence type="ECO:0000256" key="3">
    <source>
        <dbReference type="ARBA" id="ARBA00022490"/>
    </source>
</evidence>